<keyword evidence="1" id="KW-0732">Signal</keyword>
<keyword evidence="3" id="KW-1185">Reference proteome</keyword>
<dbReference type="RefSeq" id="WP_189437239.1">
    <property type="nucleotide sequence ID" value="NZ_BMXE01000004.1"/>
</dbReference>
<proteinExistence type="predicted"/>
<accession>A0ABQ3EG51</accession>
<dbReference type="Proteomes" id="UP000637980">
    <property type="component" value="Unassembled WGS sequence"/>
</dbReference>
<feature type="signal peptide" evidence="1">
    <location>
        <begin position="1"/>
        <end position="25"/>
    </location>
</feature>
<feature type="chain" id="PRO_5045513888" description="Secreted protein" evidence="1">
    <location>
        <begin position="26"/>
        <end position="152"/>
    </location>
</feature>
<protein>
    <recommendedName>
        <fullName evidence="4">Secreted protein</fullName>
    </recommendedName>
</protein>
<gene>
    <name evidence="2" type="ORF">GCM10007094_26280</name>
</gene>
<sequence length="152" mass="15886">MKRFLISATCLGALALTYGSTAAVADEHDIVNDNESVVFSELTLANGTPDDGTCAERYGSTGYRTTGNSETSLEQTENVTVDGHDIVISSTGGTIGDGILSIENEYEITFPNDENKEPIEVKIFATGLFGSGSASGVFSDGTCRGKVTISAE</sequence>
<evidence type="ECO:0000256" key="1">
    <source>
        <dbReference type="SAM" id="SignalP"/>
    </source>
</evidence>
<evidence type="ECO:0008006" key="4">
    <source>
        <dbReference type="Google" id="ProtNLM"/>
    </source>
</evidence>
<name>A0ABQ3EG51_9HYPH</name>
<evidence type="ECO:0000313" key="3">
    <source>
        <dbReference type="Proteomes" id="UP000637980"/>
    </source>
</evidence>
<reference evidence="3" key="1">
    <citation type="journal article" date="2019" name="Int. J. Syst. Evol. Microbiol.">
        <title>The Global Catalogue of Microorganisms (GCM) 10K type strain sequencing project: providing services to taxonomists for standard genome sequencing and annotation.</title>
        <authorList>
            <consortium name="The Broad Institute Genomics Platform"/>
            <consortium name="The Broad Institute Genome Sequencing Center for Infectious Disease"/>
            <person name="Wu L."/>
            <person name="Ma J."/>
        </authorList>
    </citation>
    <scope>NUCLEOTIDE SEQUENCE [LARGE SCALE GENOMIC DNA]</scope>
    <source>
        <strain evidence="3">KCTC 12861</strain>
    </source>
</reference>
<comment type="caution">
    <text evidence="2">The sequence shown here is derived from an EMBL/GenBank/DDBJ whole genome shotgun (WGS) entry which is preliminary data.</text>
</comment>
<evidence type="ECO:0000313" key="2">
    <source>
        <dbReference type="EMBL" id="GHB35454.1"/>
    </source>
</evidence>
<organism evidence="2 3">
    <name type="scientific">Pseudovibrio japonicus</name>
    <dbReference type="NCBI Taxonomy" id="366534"/>
    <lineage>
        <taxon>Bacteria</taxon>
        <taxon>Pseudomonadati</taxon>
        <taxon>Pseudomonadota</taxon>
        <taxon>Alphaproteobacteria</taxon>
        <taxon>Hyphomicrobiales</taxon>
        <taxon>Stappiaceae</taxon>
        <taxon>Pseudovibrio</taxon>
    </lineage>
</organism>
<dbReference type="EMBL" id="BMXE01000004">
    <property type="protein sequence ID" value="GHB35454.1"/>
    <property type="molecule type" value="Genomic_DNA"/>
</dbReference>